<name>A0A151WKF6_9HYME</name>
<dbReference type="Proteomes" id="UP000075809">
    <property type="component" value="Unassembled WGS sequence"/>
</dbReference>
<sequence>MIVRGGVVTGVAVVVADLLAELLRNQAKLKMDLQGERPGRLELLRRALLVLRGMPVLNSVATICGKKQKDRKIRINSVSHYVFYAELFVHFATYLTLLTKDLSTHLGRERYRGQDSAGLDRCNISTVGGNGGR</sequence>
<organism evidence="1 2">
    <name type="scientific">Mycetomoellerius zeteki</name>
    <dbReference type="NCBI Taxonomy" id="64791"/>
    <lineage>
        <taxon>Eukaryota</taxon>
        <taxon>Metazoa</taxon>
        <taxon>Ecdysozoa</taxon>
        <taxon>Arthropoda</taxon>
        <taxon>Hexapoda</taxon>
        <taxon>Insecta</taxon>
        <taxon>Pterygota</taxon>
        <taxon>Neoptera</taxon>
        <taxon>Endopterygota</taxon>
        <taxon>Hymenoptera</taxon>
        <taxon>Apocrita</taxon>
        <taxon>Aculeata</taxon>
        <taxon>Formicoidea</taxon>
        <taxon>Formicidae</taxon>
        <taxon>Myrmicinae</taxon>
        <taxon>Mycetomoellerius</taxon>
    </lineage>
</organism>
<evidence type="ECO:0000313" key="2">
    <source>
        <dbReference type="Proteomes" id="UP000075809"/>
    </source>
</evidence>
<evidence type="ECO:0000313" key="1">
    <source>
        <dbReference type="EMBL" id="KYQ48352.1"/>
    </source>
</evidence>
<keyword evidence="2" id="KW-1185">Reference proteome</keyword>
<accession>A0A151WKF6</accession>
<dbReference type="AlphaFoldDB" id="A0A151WKF6"/>
<dbReference type="EMBL" id="KQ983012">
    <property type="protein sequence ID" value="KYQ48352.1"/>
    <property type="molecule type" value="Genomic_DNA"/>
</dbReference>
<proteinExistence type="predicted"/>
<reference evidence="1 2" key="1">
    <citation type="submission" date="2015-09" db="EMBL/GenBank/DDBJ databases">
        <title>Trachymyrmex zeteki WGS genome.</title>
        <authorList>
            <person name="Nygaard S."/>
            <person name="Hu H."/>
            <person name="Boomsma J."/>
            <person name="Zhang G."/>
        </authorList>
    </citation>
    <scope>NUCLEOTIDE SEQUENCE [LARGE SCALE GENOMIC DNA]</scope>
    <source>
        <strain evidence="1">Tzet28-1</strain>
        <tissue evidence="1">Whole body</tissue>
    </source>
</reference>
<gene>
    <name evidence="1" type="ORF">ALC60_12681</name>
</gene>
<protein>
    <submittedName>
        <fullName evidence="1">Uncharacterized protein</fullName>
    </submittedName>
</protein>